<feature type="region of interest" description="Disordered" evidence="1">
    <location>
        <begin position="22"/>
        <end position="57"/>
    </location>
</feature>
<dbReference type="EnsemblProtists" id="EOD13363">
    <property type="protein sequence ID" value="EOD13363"/>
    <property type="gene ID" value="EMIHUDRAFT_246907"/>
</dbReference>
<evidence type="ECO:0000256" key="1">
    <source>
        <dbReference type="SAM" id="MobiDB-lite"/>
    </source>
</evidence>
<sequence>MLRHSLPWSAAVPSFLTFALDERTEPPGAPQRQRPRWARKSARECSAAASLGQKIGQ</sequence>
<reference evidence="3" key="1">
    <citation type="journal article" date="2013" name="Nature">
        <title>Pan genome of the phytoplankton Emiliania underpins its global distribution.</title>
        <authorList>
            <person name="Read B.A."/>
            <person name="Kegel J."/>
            <person name="Klute M.J."/>
            <person name="Kuo A."/>
            <person name="Lefebvre S.C."/>
            <person name="Maumus F."/>
            <person name="Mayer C."/>
            <person name="Miller J."/>
            <person name="Monier A."/>
            <person name="Salamov A."/>
            <person name="Young J."/>
            <person name="Aguilar M."/>
            <person name="Claverie J.M."/>
            <person name="Frickenhaus S."/>
            <person name="Gonzalez K."/>
            <person name="Herman E.K."/>
            <person name="Lin Y.C."/>
            <person name="Napier J."/>
            <person name="Ogata H."/>
            <person name="Sarno A.F."/>
            <person name="Shmutz J."/>
            <person name="Schroeder D."/>
            <person name="de Vargas C."/>
            <person name="Verret F."/>
            <person name="von Dassow P."/>
            <person name="Valentin K."/>
            <person name="Van de Peer Y."/>
            <person name="Wheeler G."/>
            <person name="Dacks J.B."/>
            <person name="Delwiche C.F."/>
            <person name="Dyhrman S.T."/>
            <person name="Glockner G."/>
            <person name="John U."/>
            <person name="Richards T."/>
            <person name="Worden A.Z."/>
            <person name="Zhang X."/>
            <person name="Grigoriev I.V."/>
            <person name="Allen A.E."/>
            <person name="Bidle K."/>
            <person name="Borodovsky M."/>
            <person name="Bowler C."/>
            <person name="Brownlee C."/>
            <person name="Cock J.M."/>
            <person name="Elias M."/>
            <person name="Gladyshev V.N."/>
            <person name="Groth M."/>
            <person name="Guda C."/>
            <person name="Hadaegh A."/>
            <person name="Iglesias-Rodriguez M.D."/>
            <person name="Jenkins J."/>
            <person name="Jones B.M."/>
            <person name="Lawson T."/>
            <person name="Leese F."/>
            <person name="Lindquist E."/>
            <person name="Lobanov A."/>
            <person name="Lomsadze A."/>
            <person name="Malik S.B."/>
            <person name="Marsh M.E."/>
            <person name="Mackinder L."/>
            <person name="Mock T."/>
            <person name="Mueller-Roeber B."/>
            <person name="Pagarete A."/>
            <person name="Parker M."/>
            <person name="Probert I."/>
            <person name="Quesneville H."/>
            <person name="Raines C."/>
            <person name="Rensing S.A."/>
            <person name="Riano-Pachon D.M."/>
            <person name="Richier S."/>
            <person name="Rokitta S."/>
            <person name="Shiraiwa Y."/>
            <person name="Soanes D.M."/>
            <person name="van der Giezen M."/>
            <person name="Wahlund T.M."/>
            <person name="Williams B."/>
            <person name="Wilson W."/>
            <person name="Wolfe G."/>
            <person name="Wurch L.L."/>
        </authorList>
    </citation>
    <scope>NUCLEOTIDE SEQUENCE</scope>
</reference>
<accession>A0A0D3IQ28</accession>
<dbReference type="GeneID" id="17259513"/>
<protein>
    <submittedName>
        <fullName evidence="2">Uncharacterized protein</fullName>
    </submittedName>
</protein>
<evidence type="ECO:0000313" key="3">
    <source>
        <dbReference type="Proteomes" id="UP000013827"/>
    </source>
</evidence>
<dbReference type="Proteomes" id="UP000013827">
    <property type="component" value="Unassembled WGS sequence"/>
</dbReference>
<reference evidence="2" key="2">
    <citation type="submission" date="2024-10" db="UniProtKB">
        <authorList>
            <consortium name="EnsemblProtists"/>
        </authorList>
    </citation>
    <scope>IDENTIFICATION</scope>
</reference>
<proteinExistence type="predicted"/>
<dbReference type="KEGG" id="ehx:EMIHUDRAFT_246907"/>
<dbReference type="HOGENOM" id="CLU_3000435_0_0_1"/>
<dbReference type="AlphaFoldDB" id="A0A0D3IQ28"/>
<organism evidence="2 3">
    <name type="scientific">Emiliania huxleyi (strain CCMP1516)</name>
    <dbReference type="NCBI Taxonomy" id="280463"/>
    <lineage>
        <taxon>Eukaryota</taxon>
        <taxon>Haptista</taxon>
        <taxon>Haptophyta</taxon>
        <taxon>Prymnesiophyceae</taxon>
        <taxon>Isochrysidales</taxon>
        <taxon>Noelaerhabdaceae</taxon>
        <taxon>Emiliania</taxon>
    </lineage>
</organism>
<evidence type="ECO:0000313" key="2">
    <source>
        <dbReference type="EnsemblProtists" id="EOD13363"/>
    </source>
</evidence>
<name>A0A0D3IQ28_EMIH1</name>
<dbReference type="RefSeq" id="XP_005765792.1">
    <property type="nucleotide sequence ID" value="XM_005765735.1"/>
</dbReference>
<dbReference type="PaxDb" id="2903-EOD13363"/>
<keyword evidence="3" id="KW-1185">Reference proteome</keyword>